<dbReference type="Pfam" id="PF13474">
    <property type="entry name" value="SnoaL_3"/>
    <property type="match status" value="1"/>
</dbReference>
<dbReference type="RefSeq" id="WP_120403684.1">
    <property type="nucleotide sequence ID" value="NZ_RAXV01000043.1"/>
</dbReference>
<dbReference type="Gene3D" id="3.10.450.50">
    <property type="match status" value="1"/>
</dbReference>
<name>A0A3A8E5H0_9GAMM</name>
<reference evidence="2 3" key="1">
    <citation type="submission" date="2018-09" db="EMBL/GenBank/DDBJ databases">
        <title>The draft genome of Acinetobacter spp. strains.</title>
        <authorList>
            <person name="Qin J."/>
            <person name="Feng Y."/>
            <person name="Zong Z."/>
        </authorList>
    </citation>
    <scope>NUCLEOTIDE SEQUENCE [LARGE SCALE GENOMIC DNA]</scope>
    <source>
        <strain evidence="2 3">WCHAc060012</strain>
    </source>
</reference>
<evidence type="ECO:0000313" key="2">
    <source>
        <dbReference type="EMBL" id="RKG29399.1"/>
    </source>
</evidence>
<gene>
    <name evidence="2" type="ORF">D7V32_15230</name>
</gene>
<comment type="caution">
    <text evidence="2">The sequence shown here is derived from an EMBL/GenBank/DDBJ whole genome shotgun (WGS) entry which is preliminary data.</text>
</comment>
<dbReference type="InterPro" id="IPR032710">
    <property type="entry name" value="NTF2-like_dom_sf"/>
</dbReference>
<protein>
    <recommendedName>
        <fullName evidence="1">SnoaL-like domain-containing protein</fullName>
    </recommendedName>
</protein>
<keyword evidence="3" id="KW-1185">Reference proteome</keyword>
<dbReference type="SUPFAM" id="SSF54427">
    <property type="entry name" value="NTF2-like"/>
    <property type="match status" value="1"/>
</dbReference>
<dbReference type="AlphaFoldDB" id="A0A3A8E5H0"/>
<dbReference type="InterPro" id="IPR037401">
    <property type="entry name" value="SnoaL-like"/>
</dbReference>
<dbReference type="Proteomes" id="UP000282388">
    <property type="component" value="Unassembled WGS sequence"/>
</dbReference>
<proteinExistence type="predicted"/>
<sequence length="141" mass="16389">MKLIGHEQAGQEIKEFLSLWDSAICTLDIHEIVKLCSSDVCLFDLSSEMHGLAAYQRLWDRYQQFFIGNLKVFRKDVCIYADEQQAFVYGYSKVDQIDAADHSSMPWCRTTMCLRKHASVWKMYHQHISSSAVLESLFINK</sequence>
<feature type="domain" description="SnoaL-like" evidence="1">
    <location>
        <begin position="13"/>
        <end position="130"/>
    </location>
</feature>
<accession>A0A3A8E5H0</accession>
<dbReference type="OrthoDB" id="9812295at2"/>
<evidence type="ECO:0000313" key="3">
    <source>
        <dbReference type="Proteomes" id="UP000282388"/>
    </source>
</evidence>
<dbReference type="EMBL" id="RAXV01000043">
    <property type="protein sequence ID" value="RKG29399.1"/>
    <property type="molecule type" value="Genomic_DNA"/>
</dbReference>
<evidence type="ECO:0000259" key="1">
    <source>
        <dbReference type="Pfam" id="PF13474"/>
    </source>
</evidence>
<organism evidence="2 3">
    <name type="scientific">Acinetobacter tianfuensis</name>
    <dbReference type="NCBI Taxonomy" id="2419603"/>
    <lineage>
        <taxon>Bacteria</taxon>
        <taxon>Pseudomonadati</taxon>
        <taxon>Pseudomonadota</taxon>
        <taxon>Gammaproteobacteria</taxon>
        <taxon>Moraxellales</taxon>
        <taxon>Moraxellaceae</taxon>
        <taxon>Acinetobacter</taxon>
    </lineage>
</organism>